<dbReference type="AlphaFoldDB" id="A0A8C7YX02"/>
<dbReference type="GO" id="GO:0045944">
    <property type="term" value="P:positive regulation of transcription by RNA polymerase II"/>
    <property type="evidence" value="ECO:0007669"/>
    <property type="project" value="UniProtKB-ARBA"/>
</dbReference>
<dbReference type="GO" id="GO:0042809">
    <property type="term" value="F:nuclear vitamin D receptor binding"/>
    <property type="evidence" value="ECO:0007669"/>
    <property type="project" value="TreeGrafter"/>
</dbReference>
<evidence type="ECO:0000256" key="6">
    <source>
        <dbReference type="ARBA" id="ARBA00023163"/>
    </source>
</evidence>
<name>A0A8C7YX02_9TELE</name>
<evidence type="ECO:0000256" key="3">
    <source>
        <dbReference type="ARBA" id="ARBA00020612"/>
    </source>
</evidence>
<protein>
    <recommendedName>
        <fullName evidence="3 9">Mediator of RNA polymerase II transcription subunit 1</fullName>
    </recommendedName>
    <alternativeName>
        <fullName evidence="8 9">Mediator complex subunit 1</fullName>
    </alternativeName>
</protein>
<keyword evidence="14" id="KW-1185">Reference proteome</keyword>
<keyword evidence="11" id="KW-1133">Transmembrane helix</keyword>
<evidence type="ECO:0000313" key="13">
    <source>
        <dbReference type="Ensembl" id="ENSOSIP00000034167.1"/>
    </source>
</evidence>
<evidence type="ECO:0000256" key="7">
    <source>
        <dbReference type="ARBA" id="ARBA00023242"/>
    </source>
</evidence>
<dbReference type="GO" id="GO:0003712">
    <property type="term" value="F:transcription coregulator activity"/>
    <property type="evidence" value="ECO:0007669"/>
    <property type="project" value="InterPro"/>
</dbReference>
<proteinExistence type="inferred from homology"/>
<evidence type="ECO:0000256" key="4">
    <source>
        <dbReference type="ARBA" id="ARBA00023015"/>
    </source>
</evidence>
<dbReference type="PANTHER" id="PTHR12881">
    <property type="entry name" value="MEDIATOR OF RNA POLYMERASE II TRANSCRIPTION SUBUNIT 1"/>
    <property type="match status" value="1"/>
</dbReference>
<feature type="domain" description="Mediator complex subunit Med1" evidence="12">
    <location>
        <begin position="156"/>
        <end position="279"/>
    </location>
</feature>
<feature type="region of interest" description="Disordered" evidence="10">
    <location>
        <begin position="349"/>
        <end position="369"/>
    </location>
</feature>
<dbReference type="GO" id="GO:0016592">
    <property type="term" value="C:mediator complex"/>
    <property type="evidence" value="ECO:0007669"/>
    <property type="project" value="InterPro"/>
</dbReference>
<dbReference type="InterPro" id="IPR019680">
    <property type="entry name" value="Mediator_Med1"/>
</dbReference>
<dbReference type="GO" id="GO:0046966">
    <property type="term" value="F:nuclear thyroid hormone receptor binding"/>
    <property type="evidence" value="ECO:0007669"/>
    <property type="project" value="TreeGrafter"/>
</dbReference>
<evidence type="ECO:0000256" key="11">
    <source>
        <dbReference type="SAM" id="Phobius"/>
    </source>
</evidence>
<dbReference type="GO" id="GO:0097067">
    <property type="term" value="P:cellular response to thyroid hormone stimulus"/>
    <property type="evidence" value="ECO:0007669"/>
    <property type="project" value="TreeGrafter"/>
</dbReference>
<dbReference type="Proteomes" id="UP000694383">
    <property type="component" value="Unplaced"/>
</dbReference>
<comment type="similarity">
    <text evidence="2 9">Belongs to the Mediator complex subunit 1 family.</text>
</comment>
<reference evidence="13" key="2">
    <citation type="submission" date="2025-09" db="UniProtKB">
        <authorList>
            <consortium name="Ensembl"/>
        </authorList>
    </citation>
    <scope>IDENTIFICATION</scope>
</reference>
<feature type="transmembrane region" description="Helical" evidence="11">
    <location>
        <begin position="322"/>
        <end position="344"/>
    </location>
</feature>
<dbReference type="PANTHER" id="PTHR12881:SF4">
    <property type="entry name" value="MEDIATOR OF RNA POLYMERASE II TRANSCRIPTION SUBUNIT 1"/>
    <property type="match status" value="1"/>
</dbReference>
<dbReference type="Pfam" id="PF10744">
    <property type="entry name" value="Med1"/>
    <property type="match status" value="2"/>
</dbReference>
<comment type="subcellular location">
    <subcellularLocation>
        <location evidence="1 9">Nucleus</location>
    </subcellularLocation>
</comment>
<keyword evidence="11" id="KW-0812">Transmembrane</keyword>
<comment type="function">
    <text evidence="9">Component of the Mediator complex, a coactivator involved in the regulated transcription of nearly all RNA polymerase II-dependent genes. Mediator functions as a bridge to convey information from gene-specific regulatory proteins to the basal RNA polymerase II transcription machinery. Mediator is recruited to promoters by direct interactions with regulatory proteins and serves as a scaffold for the assembly of a functional preinitiation complex with RNA polymerase II and the general transcription factors.</text>
</comment>
<dbReference type="Ensembl" id="ENSOSIT00000036015.1">
    <property type="protein sequence ID" value="ENSOSIP00000034167.1"/>
    <property type="gene ID" value="ENSOSIG00000017222.1"/>
</dbReference>
<evidence type="ECO:0000256" key="2">
    <source>
        <dbReference type="ARBA" id="ARBA00006210"/>
    </source>
</evidence>
<evidence type="ECO:0000256" key="10">
    <source>
        <dbReference type="SAM" id="MobiDB-lite"/>
    </source>
</evidence>
<keyword evidence="6 9" id="KW-0804">Transcription</keyword>
<keyword evidence="4 9" id="KW-0805">Transcription regulation</keyword>
<sequence>MKRNSLISGLQLKFAQRSWNDTHLLVQRCMKSRVESKPCEPLVRSLERLQDVSVTRSRLEMIAQQQGMGFHVTEDTCYLTADLFYLEVLLPPCGGVQEVKVALHGEGPVVNFAAFSTRLKDLFTQYNIPGDKYVFYFGCKSENLPRGSCPVCAPPSEVPSEMLPACFLLRLKPPVPVLSSFVEKLSLITDVAVAQTDQQWAPLHRLLMTGSQSLCVSMHQKLLPDGETQRYVFPGAPWDAPEQRATVVEAVSFTHPAQVPALLQLLRHQCAVNALLRSCWASQSAAPGETWVLPCLFGRPHEEVCLVSTTFKKKKKKKKGSLVISVFIAVLSFLSIPATMKMLLSRLETASPPHPKSHPTSADEDPPALMEVSQNAAVPEDSVSKTEVDPNPSVTSHLCSPVGMFAQQAEL</sequence>
<evidence type="ECO:0000256" key="5">
    <source>
        <dbReference type="ARBA" id="ARBA00023159"/>
    </source>
</evidence>
<keyword evidence="11" id="KW-0472">Membrane</keyword>
<reference evidence="13" key="1">
    <citation type="submission" date="2025-08" db="UniProtKB">
        <authorList>
            <consortium name="Ensembl"/>
        </authorList>
    </citation>
    <scope>IDENTIFICATION</scope>
</reference>
<accession>A0A8C7YX02</accession>
<feature type="region of interest" description="Disordered" evidence="10">
    <location>
        <begin position="375"/>
        <end position="394"/>
    </location>
</feature>
<evidence type="ECO:0000256" key="9">
    <source>
        <dbReference type="RuleBase" id="RU364059"/>
    </source>
</evidence>
<evidence type="ECO:0000256" key="8">
    <source>
        <dbReference type="ARBA" id="ARBA00031254"/>
    </source>
</evidence>
<dbReference type="GeneTree" id="ENSGT00660000095569"/>
<evidence type="ECO:0000259" key="12">
    <source>
        <dbReference type="Pfam" id="PF10744"/>
    </source>
</evidence>
<feature type="domain" description="Mediator complex subunit Med1" evidence="12">
    <location>
        <begin position="46"/>
        <end position="110"/>
    </location>
</feature>
<dbReference type="InterPro" id="IPR051999">
    <property type="entry name" value="Mediator_complex_subunit_1"/>
</dbReference>
<dbReference type="GO" id="GO:0042974">
    <property type="term" value="F:nuclear retinoic acid receptor binding"/>
    <property type="evidence" value="ECO:0007669"/>
    <property type="project" value="TreeGrafter"/>
</dbReference>
<keyword evidence="7 9" id="KW-0539">Nucleus</keyword>
<evidence type="ECO:0000313" key="14">
    <source>
        <dbReference type="Proteomes" id="UP000694383"/>
    </source>
</evidence>
<organism evidence="13 14">
    <name type="scientific">Oryzias sinensis</name>
    <name type="common">Chinese medaka</name>
    <dbReference type="NCBI Taxonomy" id="183150"/>
    <lineage>
        <taxon>Eukaryota</taxon>
        <taxon>Metazoa</taxon>
        <taxon>Chordata</taxon>
        <taxon>Craniata</taxon>
        <taxon>Vertebrata</taxon>
        <taxon>Euteleostomi</taxon>
        <taxon>Actinopterygii</taxon>
        <taxon>Neopterygii</taxon>
        <taxon>Teleostei</taxon>
        <taxon>Neoteleostei</taxon>
        <taxon>Acanthomorphata</taxon>
        <taxon>Ovalentaria</taxon>
        <taxon>Atherinomorphae</taxon>
        <taxon>Beloniformes</taxon>
        <taxon>Adrianichthyidae</taxon>
        <taxon>Oryziinae</taxon>
        <taxon>Oryzias</taxon>
    </lineage>
</organism>
<keyword evidence="5 9" id="KW-0010">Activator</keyword>
<evidence type="ECO:0000256" key="1">
    <source>
        <dbReference type="ARBA" id="ARBA00004123"/>
    </source>
</evidence>